<evidence type="ECO:0000256" key="3">
    <source>
        <dbReference type="ARBA" id="ARBA00023082"/>
    </source>
</evidence>
<dbReference type="InterPro" id="IPR036388">
    <property type="entry name" value="WH-like_DNA-bd_sf"/>
</dbReference>
<proteinExistence type="inferred from homology"/>
<dbReference type="RefSeq" id="WP_342372378.1">
    <property type="nucleotide sequence ID" value="NZ_CP115965.1"/>
</dbReference>
<comment type="similarity">
    <text evidence="1">Belongs to the sigma-70 factor family. ECF subfamily.</text>
</comment>
<evidence type="ECO:0000259" key="7">
    <source>
        <dbReference type="Pfam" id="PF08281"/>
    </source>
</evidence>
<feature type="domain" description="RNA polymerase sigma-70 region 2" evidence="6">
    <location>
        <begin position="39"/>
        <end position="99"/>
    </location>
</feature>
<dbReference type="Pfam" id="PF04542">
    <property type="entry name" value="Sigma70_r2"/>
    <property type="match status" value="1"/>
</dbReference>
<protein>
    <submittedName>
        <fullName evidence="8">Sigma-70 family RNA polymerase sigma factor</fullName>
    </submittedName>
</protein>
<dbReference type="SUPFAM" id="SSF88659">
    <property type="entry name" value="Sigma3 and sigma4 domains of RNA polymerase sigma factors"/>
    <property type="match status" value="1"/>
</dbReference>
<dbReference type="InterPro" id="IPR013325">
    <property type="entry name" value="RNA_pol_sigma_r2"/>
</dbReference>
<dbReference type="InterPro" id="IPR014284">
    <property type="entry name" value="RNA_pol_sigma-70_dom"/>
</dbReference>
<organism evidence="8 9">
    <name type="scientific">Propioniciclava soli</name>
    <dbReference type="NCBI Taxonomy" id="2775081"/>
    <lineage>
        <taxon>Bacteria</taxon>
        <taxon>Bacillati</taxon>
        <taxon>Actinomycetota</taxon>
        <taxon>Actinomycetes</taxon>
        <taxon>Propionibacteriales</taxon>
        <taxon>Propionibacteriaceae</taxon>
        <taxon>Propioniciclava</taxon>
    </lineage>
</organism>
<accession>A0ABZ3C7U7</accession>
<evidence type="ECO:0000256" key="5">
    <source>
        <dbReference type="ARBA" id="ARBA00023163"/>
    </source>
</evidence>
<keyword evidence="5" id="KW-0804">Transcription</keyword>
<keyword evidence="2" id="KW-0805">Transcription regulation</keyword>
<evidence type="ECO:0000256" key="2">
    <source>
        <dbReference type="ARBA" id="ARBA00023015"/>
    </source>
</evidence>
<dbReference type="InterPro" id="IPR013324">
    <property type="entry name" value="RNA_pol_sigma_r3/r4-like"/>
</dbReference>
<dbReference type="Gene3D" id="1.10.1740.10">
    <property type="match status" value="1"/>
</dbReference>
<sequence>MARTRGTGVTLEVARDMEPDERAVEPQTFDAYVRERSVALQRFAYLVTRHPEDARDAVQDALVGLFPRYAQVAAAGSVDAYVHRSIANAAVSRWRKGRRLVPVAEPEDVRADGRPLEEAVTDAEVAWDLIGELPPAQRTAVVLRYWSDATFADIGAALGCPEATARSHVHRALARLRAHLGEDDHA</sequence>
<reference evidence="8 9" key="1">
    <citation type="journal article" date="2023" name="Environ Microbiome">
        <title>A coral-associated actinobacterium mitigates coral bleaching under heat stress.</title>
        <authorList>
            <person name="Li J."/>
            <person name="Zou Y."/>
            <person name="Li Q."/>
            <person name="Zhang J."/>
            <person name="Bourne D.G."/>
            <person name="Lyu Y."/>
            <person name="Liu C."/>
            <person name="Zhang S."/>
        </authorList>
    </citation>
    <scope>NUCLEOTIDE SEQUENCE [LARGE SCALE GENOMIC DNA]</scope>
    <source>
        <strain evidence="8 9">SCSIO 13291</strain>
    </source>
</reference>
<dbReference type="InterPro" id="IPR013249">
    <property type="entry name" value="RNA_pol_sigma70_r4_t2"/>
</dbReference>
<gene>
    <name evidence="8" type="ORF">PCC79_15665</name>
</gene>
<dbReference type="NCBIfam" id="TIGR02937">
    <property type="entry name" value="sigma70-ECF"/>
    <property type="match status" value="1"/>
</dbReference>
<feature type="domain" description="RNA polymerase sigma factor 70 region 4 type 2" evidence="7">
    <location>
        <begin position="127"/>
        <end position="176"/>
    </location>
</feature>
<dbReference type="CDD" id="cd06171">
    <property type="entry name" value="Sigma70_r4"/>
    <property type="match status" value="1"/>
</dbReference>
<evidence type="ECO:0000313" key="8">
    <source>
        <dbReference type="EMBL" id="WZW98306.1"/>
    </source>
</evidence>
<evidence type="ECO:0000259" key="6">
    <source>
        <dbReference type="Pfam" id="PF04542"/>
    </source>
</evidence>
<dbReference type="Proteomes" id="UP001434337">
    <property type="component" value="Chromosome"/>
</dbReference>
<dbReference type="EMBL" id="CP115965">
    <property type="protein sequence ID" value="WZW98306.1"/>
    <property type="molecule type" value="Genomic_DNA"/>
</dbReference>
<keyword evidence="4" id="KW-0238">DNA-binding</keyword>
<dbReference type="PANTHER" id="PTHR43133:SF50">
    <property type="entry name" value="ECF RNA POLYMERASE SIGMA FACTOR SIGM"/>
    <property type="match status" value="1"/>
</dbReference>
<dbReference type="InterPro" id="IPR007627">
    <property type="entry name" value="RNA_pol_sigma70_r2"/>
</dbReference>
<evidence type="ECO:0000256" key="4">
    <source>
        <dbReference type="ARBA" id="ARBA00023125"/>
    </source>
</evidence>
<dbReference type="PANTHER" id="PTHR43133">
    <property type="entry name" value="RNA POLYMERASE ECF-TYPE SIGMA FACTO"/>
    <property type="match status" value="1"/>
</dbReference>
<dbReference type="InterPro" id="IPR039425">
    <property type="entry name" value="RNA_pol_sigma-70-like"/>
</dbReference>
<keyword evidence="3" id="KW-0731">Sigma factor</keyword>
<dbReference type="Pfam" id="PF08281">
    <property type="entry name" value="Sigma70_r4_2"/>
    <property type="match status" value="1"/>
</dbReference>
<name>A0ABZ3C7U7_9ACTN</name>
<evidence type="ECO:0000313" key="9">
    <source>
        <dbReference type="Proteomes" id="UP001434337"/>
    </source>
</evidence>
<dbReference type="Gene3D" id="1.10.10.10">
    <property type="entry name" value="Winged helix-like DNA-binding domain superfamily/Winged helix DNA-binding domain"/>
    <property type="match status" value="1"/>
</dbReference>
<dbReference type="SUPFAM" id="SSF88946">
    <property type="entry name" value="Sigma2 domain of RNA polymerase sigma factors"/>
    <property type="match status" value="1"/>
</dbReference>
<evidence type="ECO:0000256" key="1">
    <source>
        <dbReference type="ARBA" id="ARBA00010641"/>
    </source>
</evidence>
<keyword evidence="9" id="KW-1185">Reference proteome</keyword>